<reference evidence="1" key="2">
    <citation type="journal article" date="2021" name="PeerJ">
        <title>Extensive microbial diversity within the chicken gut microbiome revealed by metagenomics and culture.</title>
        <authorList>
            <person name="Gilroy R."/>
            <person name="Ravi A."/>
            <person name="Getino M."/>
            <person name="Pursley I."/>
            <person name="Horton D.L."/>
            <person name="Alikhan N.F."/>
            <person name="Baker D."/>
            <person name="Gharbi K."/>
            <person name="Hall N."/>
            <person name="Watson M."/>
            <person name="Adriaenssens E.M."/>
            <person name="Foster-Nyarko E."/>
            <person name="Jarju S."/>
            <person name="Secka A."/>
            <person name="Antonio M."/>
            <person name="Oren A."/>
            <person name="Chaudhuri R.R."/>
            <person name="La Ragione R."/>
            <person name="Hildebrand F."/>
            <person name="Pallen M.J."/>
        </authorList>
    </citation>
    <scope>NUCLEOTIDE SEQUENCE</scope>
    <source>
        <strain evidence="1">ChiBcolR7-354</strain>
    </source>
</reference>
<name>A0A9D0ZHS4_9FIRM</name>
<dbReference type="InterPro" id="IPR010181">
    <property type="entry name" value="CGCAxxGCC_motif"/>
</dbReference>
<accession>A0A9D0ZHS4</accession>
<protein>
    <submittedName>
        <fullName evidence="1">C_GCAxxG_C_C family protein</fullName>
    </submittedName>
</protein>
<dbReference type="EMBL" id="DVGA01000114">
    <property type="protein sequence ID" value="HIQ79559.1"/>
    <property type="molecule type" value="Genomic_DNA"/>
</dbReference>
<organism evidence="1 2">
    <name type="scientific">Candidatus Scatomorpha intestinavium</name>
    <dbReference type="NCBI Taxonomy" id="2840922"/>
    <lineage>
        <taxon>Bacteria</taxon>
        <taxon>Bacillati</taxon>
        <taxon>Bacillota</taxon>
        <taxon>Clostridia</taxon>
        <taxon>Eubacteriales</taxon>
        <taxon>Candidatus Scatomorpha</taxon>
    </lineage>
</organism>
<gene>
    <name evidence="1" type="ORF">IAB77_09930</name>
</gene>
<sequence length="135" mass="14049">MNYGEKALEFRQRGCNCAQSTLCALSGRIGLDTDTARRLSAGLGGGLRAGEACGAYCGAVLAISMALAEGEKAGEPDAPLAGWISDFAKGFKEQFGAIRCADLMEKNGGDKSVCRQYMAYCAENAAGIIDGHEGK</sequence>
<evidence type="ECO:0000313" key="2">
    <source>
        <dbReference type="Proteomes" id="UP000824262"/>
    </source>
</evidence>
<comment type="caution">
    <text evidence="1">The sequence shown here is derived from an EMBL/GenBank/DDBJ whole genome shotgun (WGS) entry which is preliminary data.</text>
</comment>
<dbReference type="Proteomes" id="UP000824262">
    <property type="component" value="Unassembled WGS sequence"/>
</dbReference>
<dbReference type="AlphaFoldDB" id="A0A9D0ZHS4"/>
<reference evidence="1" key="1">
    <citation type="submission" date="2020-10" db="EMBL/GenBank/DDBJ databases">
        <authorList>
            <person name="Gilroy R."/>
        </authorList>
    </citation>
    <scope>NUCLEOTIDE SEQUENCE</scope>
    <source>
        <strain evidence="1">ChiBcolR7-354</strain>
    </source>
</reference>
<dbReference type="NCBIfam" id="TIGR01909">
    <property type="entry name" value="C_GCAxxG_C_C"/>
    <property type="match status" value="1"/>
</dbReference>
<evidence type="ECO:0000313" key="1">
    <source>
        <dbReference type="EMBL" id="HIQ79559.1"/>
    </source>
</evidence>
<proteinExistence type="predicted"/>
<dbReference type="Pfam" id="PF09719">
    <property type="entry name" value="C_GCAxxG_C_C"/>
    <property type="match status" value="1"/>
</dbReference>